<dbReference type="PANTHER" id="PTHR30483">
    <property type="entry name" value="LEUCINE-SPECIFIC-BINDING PROTEIN"/>
    <property type="match status" value="1"/>
</dbReference>
<feature type="domain" description="Leucine-binding protein" evidence="3">
    <location>
        <begin position="55"/>
        <end position="402"/>
    </location>
</feature>
<dbReference type="InterPro" id="IPR051010">
    <property type="entry name" value="BCAA_transport"/>
</dbReference>
<accession>A0A381Q413</accession>
<evidence type="ECO:0000259" key="3">
    <source>
        <dbReference type="Pfam" id="PF13458"/>
    </source>
</evidence>
<protein>
    <recommendedName>
        <fullName evidence="3">Leucine-binding protein domain-containing protein</fullName>
    </recommendedName>
</protein>
<name>A0A381Q413_9ZZZZ</name>
<dbReference type="AlphaFoldDB" id="A0A381Q413"/>
<gene>
    <name evidence="4" type="ORF">METZ01_LOCUS26939</name>
</gene>
<sequence>VNLPAEDQAISDGDEVGGSGRLGEMQEQGIPTEDSIVAEEALQDSSQDEVIILELAMLLPFGGPPGLAEFAQLIAEGVEVAAVEMSEALLDVRITSVDDQGDPALTRVLVRELEDSSIRGMVGFLEDTSLEIAGRARQIGVPLVSPTARSASRAGEGVYSLEGPDPVAAAEMARYASEYGYTRIAVLHSQSSESVQEADAFMDMARSLDLPIVGRYAYQVGATFFGEEIIEAQNTLRAAEIAALGLEEDDTLDVEMLEPVALFLPIPPEDVEFIAPQIVHYGLDTLAIDILGTSGWTDPQVLETVDLRHTTGVVATSSVGRPEDRNTFIQFREAYERHFQRSLISAVPALGYDTALLLIEGLKGGAESLEEIRIAIEGLHDIEGAAGIYSLVDGRILRRTEVVYIDEGILLPIG</sequence>
<dbReference type="InterPro" id="IPR028082">
    <property type="entry name" value="Peripla_BP_I"/>
</dbReference>
<dbReference type="PANTHER" id="PTHR30483:SF6">
    <property type="entry name" value="PERIPLASMIC BINDING PROTEIN OF ABC TRANSPORTER FOR NATURAL AMINO ACIDS"/>
    <property type="match status" value="1"/>
</dbReference>
<evidence type="ECO:0000256" key="2">
    <source>
        <dbReference type="SAM" id="MobiDB-lite"/>
    </source>
</evidence>
<feature type="region of interest" description="Disordered" evidence="2">
    <location>
        <begin position="1"/>
        <end position="28"/>
    </location>
</feature>
<organism evidence="4">
    <name type="scientific">marine metagenome</name>
    <dbReference type="NCBI Taxonomy" id="408172"/>
    <lineage>
        <taxon>unclassified sequences</taxon>
        <taxon>metagenomes</taxon>
        <taxon>ecological metagenomes</taxon>
    </lineage>
</organism>
<dbReference type="SUPFAM" id="SSF53822">
    <property type="entry name" value="Periplasmic binding protein-like I"/>
    <property type="match status" value="1"/>
</dbReference>
<dbReference type="Pfam" id="PF13458">
    <property type="entry name" value="Peripla_BP_6"/>
    <property type="match status" value="1"/>
</dbReference>
<keyword evidence="1" id="KW-0732">Signal</keyword>
<evidence type="ECO:0000256" key="1">
    <source>
        <dbReference type="ARBA" id="ARBA00022729"/>
    </source>
</evidence>
<dbReference type="InterPro" id="IPR028081">
    <property type="entry name" value="Leu-bd"/>
</dbReference>
<dbReference type="EMBL" id="UINC01001199">
    <property type="protein sequence ID" value="SUZ74085.1"/>
    <property type="molecule type" value="Genomic_DNA"/>
</dbReference>
<evidence type="ECO:0000313" key="4">
    <source>
        <dbReference type="EMBL" id="SUZ74085.1"/>
    </source>
</evidence>
<dbReference type="Gene3D" id="3.40.50.2300">
    <property type="match status" value="2"/>
</dbReference>
<reference evidence="4" key="1">
    <citation type="submission" date="2018-05" db="EMBL/GenBank/DDBJ databases">
        <authorList>
            <person name="Lanie J.A."/>
            <person name="Ng W.-L."/>
            <person name="Kazmierczak K.M."/>
            <person name="Andrzejewski T.M."/>
            <person name="Davidsen T.M."/>
            <person name="Wayne K.J."/>
            <person name="Tettelin H."/>
            <person name="Glass J.I."/>
            <person name="Rusch D."/>
            <person name="Podicherti R."/>
            <person name="Tsui H.-C.T."/>
            <person name="Winkler M.E."/>
        </authorList>
    </citation>
    <scope>NUCLEOTIDE SEQUENCE</scope>
</reference>
<proteinExistence type="predicted"/>
<feature type="non-terminal residue" evidence="4">
    <location>
        <position position="1"/>
    </location>
</feature>